<dbReference type="PANTHER" id="PTHR30346:SF28">
    <property type="entry name" value="HTH-TYPE TRANSCRIPTIONAL REGULATOR CYNR"/>
    <property type="match status" value="1"/>
</dbReference>
<evidence type="ECO:0000259" key="5">
    <source>
        <dbReference type="PROSITE" id="PS50931"/>
    </source>
</evidence>
<dbReference type="Gene3D" id="3.40.190.290">
    <property type="match status" value="1"/>
</dbReference>
<dbReference type="CDD" id="cd05466">
    <property type="entry name" value="PBP2_LTTR_substrate"/>
    <property type="match status" value="1"/>
</dbReference>
<keyword evidence="3" id="KW-0238">DNA-binding</keyword>
<dbReference type="Pfam" id="PF00126">
    <property type="entry name" value="HTH_1"/>
    <property type="match status" value="1"/>
</dbReference>
<dbReference type="Gene3D" id="1.10.10.10">
    <property type="entry name" value="Winged helix-like DNA-binding domain superfamily/Winged helix DNA-binding domain"/>
    <property type="match status" value="1"/>
</dbReference>
<evidence type="ECO:0000313" key="6">
    <source>
        <dbReference type="EMBL" id="HJC50426.1"/>
    </source>
</evidence>
<name>A0A9D2PHZ6_9FIRM</name>
<dbReference type="SUPFAM" id="SSF53850">
    <property type="entry name" value="Periplasmic binding protein-like II"/>
    <property type="match status" value="1"/>
</dbReference>
<dbReference type="InterPro" id="IPR000847">
    <property type="entry name" value="LysR_HTH_N"/>
</dbReference>
<evidence type="ECO:0000256" key="3">
    <source>
        <dbReference type="ARBA" id="ARBA00023125"/>
    </source>
</evidence>
<dbReference type="GO" id="GO:0003677">
    <property type="term" value="F:DNA binding"/>
    <property type="evidence" value="ECO:0007669"/>
    <property type="project" value="UniProtKB-KW"/>
</dbReference>
<dbReference type="SUPFAM" id="SSF46785">
    <property type="entry name" value="Winged helix' DNA-binding domain"/>
    <property type="match status" value="1"/>
</dbReference>
<dbReference type="Pfam" id="PF03466">
    <property type="entry name" value="LysR_substrate"/>
    <property type="match status" value="1"/>
</dbReference>
<dbReference type="Proteomes" id="UP000823904">
    <property type="component" value="Unassembled WGS sequence"/>
</dbReference>
<protein>
    <submittedName>
        <fullName evidence="6">LysR family transcriptional regulator</fullName>
    </submittedName>
</protein>
<evidence type="ECO:0000256" key="4">
    <source>
        <dbReference type="ARBA" id="ARBA00023163"/>
    </source>
</evidence>
<dbReference type="GO" id="GO:0032993">
    <property type="term" value="C:protein-DNA complex"/>
    <property type="evidence" value="ECO:0007669"/>
    <property type="project" value="TreeGrafter"/>
</dbReference>
<keyword evidence="2" id="KW-0805">Transcription regulation</keyword>
<reference evidence="6" key="1">
    <citation type="journal article" date="2021" name="PeerJ">
        <title>Extensive microbial diversity within the chicken gut microbiome revealed by metagenomics and culture.</title>
        <authorList>
            <person name="Gilroy R."/>
            <person name="Ravi A."/>
            <person name="Getino M."/>
            <person name="Pursley I."/>
            <person name="Horton D.L."/>
            <person name="Alikhan N.F."/>
            <person name="Baker D."/>
            <person name="Gharbi K."/>
            <person name="Hall N."/>
            <person name="Watson M."/>
            <person name="Adriaenssens E.M."/>
            <person name="Foster-Nyarko E."/>
            <person name="Jarju S."/>
            <person name="Secka A."/>
            <person name="Antonio M."/>
            <person name="Oren A."/>
            <person name="Chaudhuri R.R."/>
            <person name="La Ragione R."/>
            <person name="Hildebrand F."/>
            <person name="Pallen M.J."/>
        </authorList>
    </citation>
    <scope>NUCLEOTIDE SEQUENCE</scope>
    <source>
        <strain evidence="6">ChiSjej3B21-8574</strain>
    </source>
</reference>
<dbReference type="EMBL" id="DWWD01000029">
    <property type="protein sequence ID" value="HJC50426.1"/>
    <property type="molecule type" value="Genomic_DNA"/>
</dbReference>
<keyword evidence="4" id="KW-0804">Transcription</keyword>
<accession>A0A9D2PHZ6</accession>
<feature type="domain" description="HTH lysR-type" evidence="5">
    <location>
        <begin position="1"/>
        <end position="58"/>
    </location>
</feature>
<dbReference type="AlphaFoldDB" id="A0A9D2PHZ6"/>
<dbReference type="InterPro" id="IPR036390">
    <property type="entry name" value="WH_DNA-bd_sf"/>
</dbReference>
<dbReference type="GO" id="GO:0003700">
    <property type="term" value="F:DNA-binding transcription factor activity"/>
    <property type="evidence" value="ECO:0007669"/>
    <property type="project" value="InterPro"/>
</dbReference>
<dbReference type="PRINTS" id="PR00039">
    <property type="entry name" value="HTHLYSR"/>
</dbReference>
<dbReference type="InterPro" id="IPR005119">
    <property type="entry name" value="LysR_subst-bd"/>
</dbReference>
<dbReference type="InterPro" id="IPR036388">
    <property type="entry name" value="WH-like_DNA-bd_sf"/>
</dbReference>
<gene>
    <name evidence="6" type="ORF">H9754_07665</name>
</gene>
<sequence>MTLSQLNYFVSVAESGHLTQTAKDLLIAQPSLSQAIRKLEEELGFSLFEKKGRMLILTREGKDFFPYALDVVQTARNAEQTAHNIYRRHMENIRFAYTRPMPQSYIPNLIQKFFEDNENQNVHIETYSAATAEIFKDLKEERIDFGFCSESKIDHELFSRILLLEYPIELAVGKKDPLCDLEQVHPEDLIGRPGISYTKGSSMDQKITGFFKEQKIIPDIRYRTSSEEIPKFISSGLGWGFIAQSDTPLEKGVKILDMPEMKLNRYTYFVMKKGRKPGKAAEKFLNFVLNYNGRYLK</sequence>
<evidence type="ECO:0000256" key="1">
    <source>
        <dbReference type="ARBA" id="ARBA00009437"/>
    </source>
</evidence>
<reference evidence="6" key="2">
    <citation type="submission" date="2021-04" db="EMBL/GenBank/DDBJ databases">
        <authorList>
            <person name="Gilroy R."/>
        </authorList>
    </citation>
    <scope>NUCLEOTIDE SEQUENCE</scope>
    <source>
        <strain evidence="6">ChiSjej3B21-8574</strain>
    </source>
</reference>
<dbReference type="FunFam" id="1.10.10.10:FF:000001">
    <property type="entry name" value="LysR family transcriptional regulator"/>
    <property type="match status" value="1"/>
</dbReference>
<evidence type="ECO:0000313" key="7">
    <source>
        <dbReference type="Proteomes" id="UP000823904"/>
    </source>
</evidence>
<evidence type="ECO:0000256" key="2">
    <source>
        <dbReference type="ARBA" id="ARBA00023015"/>
    </source>
</evidence>
<organism evidence="6 7">
    <name type="scientific">Candidatus Anaerostipes avistercoris</name>
    <dbReference type="NCBI Taxonomy" id="2838462"/>
    <lineage>
        <taxon>Bacteria</taxon>
        <taxon>Bacillati</taxon>
        <taxon>Bacillota</taxon>
        <taxon>Clostridia</taxon>
        <taxon>Lachnospirales</taxon>
        <taxon>Lachnospiraceae</taxon>
        <taxon>Anaerostipes</taxon>
    </lineage>
</organism>
<dbReference type="PROSITE" id="PS50931">
    <property type="entry name" value="HTH_LYSR"/>
    <property type="match status" value="1"/>
</dbReference>
<comment type="caution">
    <text evidence="6">The sequence shown here is derived from an EMBL/GenBank/DDBJ whole genome shotgun (WGS) entry which is preliminary data.</text>
</comment>
<comment type="similarity">
    <text evidence="1">Belongs to the LysR transcriptional regulatory family.</text>
</comment>
<proteinExistence type="inferred from homology"/>
<dbReference type="PANTHER" id="PTHR30346">
    <property type="entry name" value="TRANSCRIPTIONAL DUAL REGULATOR HCAR-RELATED"/>
    <property type="match status" value="1"/>
</dbReference>